<gene>
    <name evidence="1" type="ORF">HDID_LOCUS4852</name>
</gene>
<protein>
    <submittedName>
        <fullName evidence="3">Parkin coregulated gene protein homolog</fullName>
    </submittedName>
</protein>
<evidence type="ECO:0000313" key="2">
    <source>
        <dbReference type="Proteomes" id="UP000274504"/>
    </source>
</evidence>
<dbReference type="STRING" id="6216.A0A0R3SIT9"/>
<dbReference type="EMBL" id="UYSG01002072">
    <property type="protein sequence ID" value="VDL56654.1"/>
    <property type="molecule type" value="Genomic_DNA"/>
</dbReference>
<reference evidence="3" key="1">
    <citation type="submission" date="2017-02" db="UniProtKB">
        <authorList>
            <consortium name="WormBaseParasite"/>
        </authorList>
    </citation>
    <scope>IDENTIFICATION</scope>
</reference>
<dbReference type="PANTHER" id="PTHR21207:SF2">
    <property type="entry name" value="PARKIN COREGULATED GENE PROTEIN"/>
    <property type="match status" value="1"/>
</dbReference>
<reference evidence="1 2" key="2">
    <citation type="submission" date="2018-11" db="EMBL/GenBank/DDBJ databases">
        <authorList>
            <consortium name="Pathogen Informatics"/>
        </authorList>
    </citation>
    <scope>NUCLEOTIDE SEQUENCE [LARGE SCALE GENOMIC DNA]</scope>
</reference>
<dbReference type="GO" id="GO:0051879">
    <property type="term" value="F:Hsp90 protein binding"/>
    <property type="evidence" value="ECO:0007669"/>
    <property type="project" value="TreeGrafter"/>
</dbReference>
<name>A0A0R3SIT9_HYMDI</name>
<dbReference type="AlphaFoldDB" id="A0A0R3SIT9"/>
<dbReference type="OrthoDB" id="5954824at2759"/>
<dbReference type="WBParaSite" id="HDID_0000485401-mRNA-1">
    <property type="protein sequence ID" value="HDID_0000485401-mRNA-1"/>
    <property type="gene ID" value="HDID_0000485401"/>
</dbReference>
<evidence type="ECO:0000313" key="1">
    <source>
        <dbReference type="EMBL" id="VDL56654.1"/>
    </source>
</evidence>
<dbReference type="InterPro" id="IPR016024">
    <property type="entry name" value="ARM-type_fold"/>
</dbReference>
<dbReference type="GO" id="GO:0030544">
    <property type="term" value="F:Hsp70 protein binding"/>
    <property type="evidence" value="ECO:0007669"/>
    <property type="project" value="TreeGrafter"/>
</dbReference>
<dbReference type="PANTHER" id="PTHR21207">
    <property type="entry name" value="PARKIN COREGULATED GENE PROTEIN PARK2 COREGULATED"/>
    <property type="match status" value="1"/>
</dbReference>
<accession>A0A0R3SIT9</accession>
<organism evidence="3">
    <name type="scientific">Hymenolepis diminuta</name>
    <name type="common">Rat tapeworm</name>
    <dbReference type="NCBI Taxonomy" id="6216"/>
    <lineage>
        <taxon>Eukaryota</taxon>
        <taxon>Metazoa</taxon>
        <taxon>Spiralia</taxon>
        <taxon>Lophotrochozoa</taxon>
        <taxon>Platyhelminthes</taxon>
        <taxon>Cestoda</taxon>
        <taxon>Eucestoda</taxon>
        <taxon>Cyclophyllidea</taxon>
        <taxon>Hymenolepididae</taxon>
        <taxon>Hymenolepis</taxon>
    </lineage>
</organism>
<dbReference type="Proteomes" id="UP000274504">
    <property type="component" value="Unassembled WGS sequence"/>
</dbReference>
<dbReference type="Pfam" id="PF10274">
    <property type="entry name" value="ParcG"/>
    <property type="match status" value="1"/>
</dbReference>
<sequence>MSDLWCTSEEIEECKQLPNCNRKPKSLFRLFYERGDIPIVISYNEKGKKILSWKKTHDQIDYSHMLPIFFDGLDEVKYPYTFVVSEGIKFMLSNGGSKILPLIPQLIMPIKKALATRNKRICCNVMKVLQELVASHQGIGEALVPYYRQILPMFNYYLNCNKNIGDGIEYSQRRNENIGDMIDETLRILERNGGEYAYFNIKYMVPVYESSLLQ</sequence>
<dbReference type="InterPro" id="IPR019399">
    <property type="entry name" value="Parkin_co-regulated_protein"/>
</dbReference>
<dbReference type="SUPFAM" id="SSF48371">
    <property type="entry name" value="ARM repeat"/>
    <property type="match status" value="1"/>
</dbReference>
<evidence type="ECO:0000313" key="3">
    <source>
        <dbReference type="WBParaSite" id="HDID_0000485401-mRNA-1"/>
    </source>
</evidence>
<proteinExistence type="predicted"/>